<dbReference type="SUPFAM" id="SSF52172">
    <property type="entry name" value="CheY-like"/>
    <property type="match status" value="1"/>
</dbReference>
<dbReference type="InterPro" id="IPR001789">
    <property type="entry name" value="Sig_transdc_resp-reg_receiver"/>
</dbReference>
<dbReference type="PANTHER" id="PTHR48111">
    <property type="entry name" value="REGULATOR OF RPOS"/>
    <property type="match status" value="1"/>
</dbReference>
<dbReference type="RefSeq" id="WP_046766802.1">
    <property type="nucleotide sequence ID" value="NZ_KQ061219.1"/>
</dbReference>
<keyword evidence="1 6" id="KW-0597">Phosphoprotein</keyword>
<dbReference type="GO" id="GO:0000156">
    <property type="term" value="F:phosphorelay response regulator activity"/>
    <property type="evidence" value="ECO:0007669"/>
    <property type="project" value="TreeGrafter"/>
</dbReference>
<proteinExistence type="predicted"/>
<evidence type="ECO:0000259" key="9">
    <source>
        <dbReference type="PROSITE" id="PS51755"/>
    </source>
</evidence>
<reference evidence="11" key="1">
    <citation type="submission" date="2016-10" db="EMBL/GenBank/DDBJ databases">
        <authorList>
            <person name="Varghese N."/>
            <person name="Submissions S."/>
        </authorList>
    </citation>
    <scope>NUCLEOTIDE SEQUENCE [LARGE SCALE GENOMIC DNA]</scope>
    <source>
        <strain evidence="11">DSM 45079</strain>
    </source>
</reference>
<dbReference type="Proteomes" id="UP000182977">
    <property type="component" value="Chromosome I"/>
</dbReference>
<dbReference type="Gene3D" id="3.40.50.2300">
    <property type="match status" value="1"/>
</dbReference>
<feature type="domain" description="Response regulatory" evidence="8">
    <location>
        <begin position="3"/>
        <end position="116"/>
    </location>
</feature>
<keyword evidence="5" id="KW-0804">Transcription</keyword>
<dbReference type="PROSITE" id="PS51755">
    <property type="entry name" value="OMPR_PHOB"/>
    <property type="match status" value="1"/>
</dbReference>
<evidence type="ECO:0000259" key="8">
    <source>
        <dbReference type="PROSITE" id="PS50110"/>
    </source>
</evidence>
<dbReference type="Gene3D" id="6.10.250.690">
    <property type="match status" value="1"/>
</dbReference>
<evidence type="ECO:0000256" key="4">
    <source>
        <dbReference type="ARBA" id="ARBA00023125"/>
    </source>
</evidence>
<keyword evidence="11" id="KW-1185">Reference proteome</keyword>
<dbReference type="AlphaFoldDB" id="A0A1H2GFI5"/>
<dbReference type="EMBL" id="LT629791">
    <property type="protein sequence ID" value="SDU18345.1"/>
    <property type="molecule type" value="Genomic_DNA"/>
</dbReference>
<evidence type="ECO:0000313" key="11">
    <source>
        <dbReference type="Proteomes" id="UP000182977"/>
    </source>
</evidence>
<dbReference type="Pfam" id="PF00072">
    <property type="entry name" value="Response_reg"/>
    <property type="match status" value="1"/>
</dbReference>
<evidence type="ECO:0000256" key="5">
    <source>
        <dbReference type="ARBA" id="ARBA00023163"/>
    </source>
</evidence>
<evidence type="ECO:0000313" key="10">
    <source>
        <dbReference type="EMBL" id="SDU18345.1"/>
    </source>
</evidence>
<keyword evidence="3" id="KW-0805">Transcription regulation</keyword>
<accession>A0A1H2GFI5</accession>
<dbReference type="Pfam" id="PF00486">
    <property type="entry name" value="Trans_reg_C"/>
    <property type="match status" value="1"/>
</dbReference>
<dbReference type="OrthoDB" id="105971at2"/>
<dbReference type="Gene3D" id="1.10.10.10">
    <property type="entry name" value="Winged helix-like DNA-binding domain superfamily/Winged helix DNA-binding domain"/>
    <property type="match status" value="1"/>
</dbReference>
<dbReference type="SMART" id="SM00448">
    <property type="entry name" value="REC"/>
    <property type="match status" value="1"/>
</dbReference>
<dbReference type="PANTHER" id="PTHR48111:SF38">
    <property type="entry name" value="TWO-COMPONENT RESPONSE REGULATOR"/>
    <property type="match status" value="1"/>
</dbReference>
<dbReference type="InterPro" id="IPR001867">
    <property type="entry name" value="OmpR/PhoB-type_DNA-bd"/>
</dbReference>
<keyword evidence="4 7" id="KW-0238">DNA-binding</keyword>
<dbReference type="STRING" id="419479.SAMN04488563_0469"/>
<gene>
    <name evidence="10" type="ORF">SAMN04488563_0469</name>
</gene>
<evidence type="ECO:0000256" key="6">
    <source>
        <dbReference type="PROSITE-ProRule" id="PRU00169"/>
    </source>
</evidence>
<keyword evidence="2" id="KW-0902">Two-component regulatory system</keyword>
<dbReference type="SMART" id="SM00862">
    <property type="entry name" value="Trans_reg_C"/>
    <property type="match status" value="1"/>
</dbReference>
<dbReference type="InterPro" id="IPR011006">
    <property type="entry name" value="CheY-like_superfamily"/>
</dbReference>
<dbReference type="InterPro" id="IPR039420">
    <property type="entry name" value="WalR-like"/>
</dbReference>
<evidence type="ECO:0000256" key="7">
    <source>
        <dbReference type="PROSITE-ProRule" id="PRU01091"/>
    </source>
</evidence>
<dbReference type="GO" id="GO:0032993">
    <property type="term" value="C:protein-DNA complex"/>
    <property type="evidence" value="ECO:0007669"/>
    <property type="project" value="TreeGrafter"/>
</dbReference>
<sequence>MATILITEDDPLVGSFLEKGLRAGGYSTTLVGNAEQAEALGLSGAFDLLILDLHLPDRDGSEVLRELRARGSRLPVLVLTGRSELDVVALLDAGADDYMKKPFRLDELLARVRARLRHSGSEQPHVLDAGELHLDLQTHRVTSHEKTVELTSREFRLLETLLRHADQVLSREQLLSQAWGYGFDPGTNVVNVYINTLRHKLGADVIETVRGVGYRLRR</sequence>
<feature type="DNA-binding region" description="OmpR/PhoB-type" evidence="7">
    <location>
        <begin position="124"/>
        <end position="218"/>
    </location>
</feature>
<name>A0A1H2GFI5_9ACTN</name>
<protein>
    <submittedName>
        <fullName evidence="10">DNA-binding response regulator, OmpR family, contains REC and winged-helix (WHTH) domain</fullName>
    </submittedName>
</protein>
<dbReference type="CDD" id="cd00383">
    <property type="entry name" value="trans_reg_C"/>
    <property type="match status" value="1"/>
</dbReference>
<feature type="domain" description="OmpR/PhoB-type" evidence="9">
    <location>
        <begin position="124"/>
        <end position="218"/>
    </location>
</feature>
<organism evidence="10 11">
    <name type="scientific">Jiangella alkaliphila</name>
    <dbReference type="NCBI Taxonomy" id="419479"/>
    <lineage>
        <taxon>Bacteria</taxon>
        <taxon>Bacillati</taxon>
        <taxon>Actinomycetota</taxon>
        <taxon>Actinomycetes</taxon>
        <taxon>Jiangellales</taxon>
        <taxon>Jiangellaceae</taxon>
        <taxon>Jiangella</taxon>
    </lineage>
</organism>
<evidence type="ECO:0000256" key="1">
    <source>
        <dbReference type="ARBA" id="ARBA00022553"/>
    </source>
</evidence>
<dbReference type="InterPro" id="IPR036388">
    <property type="entry name" value="WH-like_DNA-bd_sf"/>
</dbReference>
<dbReference type="FunFam" id="1.10.10.10:FF:000005">
    <property type="entry name" value="Two-component system response regulator"/>
    <property type="match status" value="1"/>
</dbReference>
<dbReference type="GO" id="GO:0000976">
    <property type="term" value="F:transcription cis-regulatory region binding"/>
    <property type="evidence" value="ECO:0007669"/>
    <property type="project" value="TreeGrafter"/>
</dbReference>
<evidence type="ECO:0000256" key="2">
    <source>
        <dbReference type="ARBA" id="ARBA00023012"/>
    </source>
</evidence>
<dbReference type="GO" id="GO:0006355">
    <property type="term" value="P:regulation of DNA-templated transcription"/>
    <property type="evidence" value="ECO:0007669"/>
    <property type="project" value="InterPro"/>
</dbReference>
<feature type="modified residue" description="4-aspartylphosphate" evidence="6">
    <location>
        <position position="52"/>
    </location>
</feature>
<dbReference type="PROSITE" id="PS50110">
    <property type="entry name" value="RESPONSE_REGULATORY"/>
    <property type="match status" value="1"/>
</dbReference>
<dbReference type="GO" id="GO:0005829">
    <property type="term" value="C:cytosol"/>
    <property type="evidence" value="ECO:0007669"/>
    <property type="project" value="TreeGrafter"/>
</dbReference>
<evidence type="ECO:0000256" key="3">
    <source>
        <dbReference type="ARBA" id="ARBA00023015"/>
    </source>
</evidence>